<gene>
    <name evidence="1" type="ORF">CHRY9393_01363</name>
</gene>
<accession>A0A6N4XQW8</accession>
<evidence type="ECO:0000313" key="1">
    <source>
        <dbReference type="EMBL" id="CAA7387061.1"/>
    </source>
</evidence>
<protein>
    <submittedName>
        <fullName evidence="1">Uncharacterized protein</fullName>
    </submittedName>
</protein>
<name>A0A6N4XQW8_9FLAO</name>
<proteinExistence type="predicted"/>
<organism evidence="1 2">
    <name type="scientific">Chryseobacterium fistulae</name>
    <dbReference type="NCBI Taxonomy" id="2675058"/>
    <lineage>
        <taxon>Bacteria</taxon>
        <taxon>Pseudomonadati</taxon>
        <taxon>Bacteroidota</taxon>
        <taxon>Flavobacteriia</taxon>
        <taxon>Flavobacteriales</taxon>
        <taxon>Weeksellaceae</taxon>
        <taxon>Chryseobacterium group</taxon>
        <taxon>Chryseobacterium</taxon>
    </lineage>
</organism>
<reference evidence="1 2" key="1">
    <citation type="submission" date="2020-01" db="EMBL/GenBank/DDBJ databases">
        <authorList>
            <person name="Rodrigo-Torres L."/>
            <person name="Arahal R. D."/>
            <person name="Lucena T."/>
        </authorList>
    </citation>
    <scope>NUCLEOTIDE SEQUENCE [LARGE SCALE GENOMIC DNA]</scope>
    <source>
        <strain evidence="1 2">CECT 9393</strain>
    </source>
</reference>
<dbReference type="AlphaFoldDB" id="A0A6N4XQW8"/>
<keyword evidence="2" id="KW-1185">Reference proteome</keyword>
<dbReference type="EMBL" id="CACVBY010000023">
    <property type="protein sequence ID" value="CAA7387061.1"/>
    <property type="molecule type" value="Genomic_DNA"/>
</dbReference>
<evidence type="ECO:0000313" key="2">
    <source>
        <dbReference type="Proteomes" id="UP000445309"/>
    </source>
</evidence>
<dbReference type="Proteomes" id="UP000445309">
    <property type="component" value="Unassembled WGS sequence"/>
</dbReference>
<sequence>MLSYFALLQGHFFVLYLNEDFYIENNNMTVFFNFNYVVIIWGSF</sequence>